<evidence type="ECO:0000313" key="2">
    <source>
        <dbReference type="Proteomes" id="UP000251002"/>
    </source>
</evidence>
<dbReference type="GO" id="GO:0008684">
    <property type="term" value="F:2-oxopent-4-enoate hydratase activity"/>
    <property type="evidence" value="ECO:0007669"/>
    <property type="project" value="TreeGrafter"/>
</dbReference>
<proteinExistence type="predicted"/>
<organism evidence="1 2">
    <name type="scientific">Planococcus halotolerans</name>
    <dbReference type="NCBI Taxonomy" id="2233542"/>
    <lineage>
        <taxon>Bacteria</taxon>
        <taxon>Bacillati</taxon>
        <taxon>Bacillota</taxon>
        <taxon>Bacilli</taxon>
        <taxon>Bacillales</taxon>
        <taxon>Caryophanaceae</taxon>
        <taxon>Planococcus</taxon>
    </lineage>
</organism>
<protein>
    <submittedName>
        <fullName evidence="1">2-keto-4-pentenoate hydratase</fullName>
    </submittedName>
</protein>
<sequence>MTNLVKEVSEKITEAHEAGEATEFIRHQYTVDEKTAYAVQDTVVSALSAAGQGELAGYKISMTSAATQAIANTHEPAYGTLLTSHLLKSGETVSLSSLFSPLIETEIMFILTEDLSAGADEEEVLRKSKIAAGIEIPDSRYKDWFPNFSLADLICDNTAVGRVVVSEPVDPPSFEELANIQMELFHNGAKISEGTASAVLDNPASAVAWLSRKLAANGKALTKGMVISSGTFISPLVAEEGTYTVKYSNLGQVEITFTA</sequence>
<dbReference type="InterPro" id="IPR050772">
    <property type="entry name" value="Hydratase-Decarb/MhpD_sf"/>
</dbReference>
<dbReference type="AlphaFoldDB" id="A0A365KWX1"/>
<gene>
    <name evidence="1" type="ORF">DP120_09395</name>
</gene>
<dbReference type="Proteomes" id="UP000251002">
    <property type="component" value="Unassembled WGS sequence"/>
</dbReference>
<dbReference type="PANTHER" id="PTHR30143:SF0">
    <property type="entry name" value="2-KETO-4-PENTENOATE HYDRATASE"/>
    <property type="match status" value="1"/>
</dbReference>
<keyword evidence="2" id="KW-1185">Reference proteome</keyword>
<evidence type="ECO:0000313" key="1">
    <source>
        <dbReference type="EMBL" id="RAZ77688.1"/>
    </source>
</evidence>
<comment type="caution">
    <text evidence="1">The sequence shown here is derived from an EMBL/GenBank/DDBJ whole genome shotgun (WGS) entry which is preliminary data.</text>
</comment>
<dbReference type="InterPro" id="IPR036663">
    <property type="entry name" value="Fumarylacetoacetase_C_sf"/>
</dbReference>
<dbReference type="PANTHER" id="PTHR30143">
    <property type="entry name" value="ACID HYDRATASE"/>
    <property type="match status" value="1"/>
</dbReference>
<name>A0A365KWX1_9BACL</name>
<reference evidence="1 2" key="1">
    <citation type="submission" date="2018-06" db="EMBL/GenBank/DDBJ databases">
        <title>The draft genome sequences of strains SCU63 and S1.</title>
        <authorList>
            <person name="Gan L."/>
        </authorList>
    </citation>
    <scope>NUCLEOTIDE SEQUENCE [LARGE SCALE GENOMIC DNA]</scope>
    <source>
        <strain evidence="1 2">SCU63</strain>
    </source>
</reference>
<dbReference type="Gene3D" id="3.90.850.10">
    <property type="entry name" value="Fumarylacetoacetase-like, C-terminal domain"/>
    <property type="match status" value="1"/>
</dbReference>
<accession>A0A365KWX1</accession>
<dbReference type="EMBL" id="QLZR01000003">
    <property type="protein sequence ID" value="RAZ77688.1"/>
    <property type="molecule type" value="Genomic_DNA"/>
</dbReference>
<dbReference type="RefSeq" id="WP_112223415.1">
    <property type="nucleotide sequence ID" value="NZ_CP047673.1"/>
</dbReference>
<dbReference type="GO" id="GO:0005737">
    <property type="term" value="C:cytoplasm"/>
    <property type="evidence" value="ECO:0007669"/>
    <property type="project" value="TreeGrafter"/>
</dbReference>
<dbReference type="SUPFAM" id="SSF56529">
    <property type="entry name" value="FAH"/>
    <property type="match status" value="1"/>
</dbReference>